<dbReference type="Proteomes" id="UP001152803">
    <property type="component" value="Unassembled WGS sequence"/>
</dbReference>
<sequence>MLSLLLGQGELACDVDEPRLQERTKLHKRTGLQAASGLQTTLGHQESTELPEAVGLQIGQDRVKSRQEANSSDNHLAQPDILS</sequence>
<gene>
    <name evidence="2" type="ORF">COCON_G00131550</name>
</gene>
<feature type="region of interest" description="Disordered" evidence="1">
    <location>
        <begin position="26"/>
        <end position="47"/>
    </location>
</feature>
<dbReference type="EMBL" id="JAFJMO010000009">
    <property type="protein sequence ID" value="KAJ8267983.1"/>
    <property type="molecule type" value="Genomic_DNA"/>
</dbReference>
<comment type="caution">
    <text evidence="2">The sequence shown here is derived from an EMBL/GenBank/DDBJ whole genome shotgun (WGS) entry which is preliminary data.</text>
</comment>
<organism evidence="2 3">
    <name type="scientific">Conger conger</name>
    <name type="common">Conger eel</name>
    <name type="synonym">Muraena conger</name>
    <dbReference type="NCBI Taxonomy" id="82655"/>
    <lineage>
        <taxon>Eukaryota</taxon>
        <taxon>Metazoa</taxon>
        <taxon>Chordata</taxon>
        <taxon>Craniata</taxon>
        <taxon>Vertebrata</taxon>
        <taxon>Euteleostomi</taxon>
        <taxon>Actinopterygii</taxon>
        <taxon>Neopterygii</taxon>
        <taxon>Teleostei</taxon>
        <taxon>Anguilliformes</taxon>
        <taxon>Congridae</taxon>
        <taxon>Conger</taxon>
    </lineage>
</organism>
<evidence type="ECO:0000256" key="1">
    <source>
        <dbReference type="SAM" id="MobiDB-lite"/>
    </source>
</evidence>
<evidence type="ECO:0000313" key="3">
    <source>
        <dbReference type="Proteomes" id="UP001152803"/>
    </source>
</evidence>
<accession>A0A9Q1HVI6</accession>
<reference evidence="2" key="1">
    <citation type="journal article" date="2023" name="Science">
        <title>Genome structures resolve the early diversification of teleost fishes.</title>
        <authorList>
            <person name="Parey E."/>
            <person name="Louis A."/>
            <person name="Montfort J."/>
            <person name="Bouchez O."/>
            <person name="Roques C."/>
            <person name="Iampietro C."/>
            <person name="Lluch J."/>
            <person name="Castinel A."/>
            <person name="Donnadieu C."/>
            <person name="Desvignes T."/>
            <person name="Floi Bucao C."/>
            <person name="Jouanno E."/>
            <person name="Wen M."/>
            <person name="Mejri S."/>
            <person name="Dirks R."/>
            <person name="Jansen H."/>
            <person name="Henkel C."/>
            <person name="Chen W.J."/>
            <person name="Zahm M."/>
            <person name="Cabau C."/>
            <person name="Klopp C."/>
            <person name="Thompson A.W."/>
            <person name="Robinson-Rechavi M."/>
            <person name="Braasch I."/>
            <person name="Lecointre G."/>
            <person name="Bobe J."/>
            <person name="Postlethwait J.H."/>
            <person name="Berthelot C."/>
            <person name="Roest Crollius H."/>
            <person name="Guiguen Y."/>
        </authorList>
    </citation>
    <scope>NUCLEOTIDE SEQUENCE</scope>
    <source>
        <strain evidence="2">Concon-B</strain>
    </source>
</reference>
<keyword evidence="3" id="KW-1185">Reference proteome</keyword>
<dbReference type="AlphaFoldDB" id="A0A9Q1HVI6"/>
<proteinExistence type="predicted"/>
<feature type="region of interest" description="Disordered" evidence="1">
    <location>
        <begin position="61"/>
        <end position="83"/>
    </location>
</feature>
<protein>
    <submittedName>
        <fullName evidence="2">Uncharacterized protein</fullName>
    </submittedName>
</protein>
<evidence type="ECO:0000313" key="2">
    <source>
        <dbReference type="EMBL" id="KAJ8267983.1"/>
    </source>
</evidence>
<feature type="compositionally biased region" description="Polar residues" evidence="1">
    <location>
        <begin position="36"/>
        <end position="45"/>
    </location>
</feature>
<name>A0A9Q1HVI6_CONCO</name>